<dbReference type="InterPro" id="IPR024775">
    <property type="entry name" value="DinB-like"/>
</dbReference>
<dbReference type="KEGG" id="chyd:H4K34_00880"/>
<dbReference type="SUPFAM" id="SSF109854">
    <property type="entry name" value="DinB/YfiT-like putative metalloenzymes"/>
    <property type="match status" value="1"/>
</dbReference>
<accession>A0A7H0VFC7</accession>
<dbReference type="Proteomes" id="UP000516305">
    <property type="component" value="Chromosome"/>
</dbReference>
<protein>
    <submittedName>
        <fullName evidence="2">DinB family protein</fullName>
    </submittedName>
</protein>
<name>A0A7H0VFC7_9FLAO</name>
<dbReference type="AlphaFoldDB" id="A0A7H0VFC7"/>
<dbReference type="Gene3D" id="1.20.120.450">
    <property type="entry name" value="dinb family like domain"/>
    <property type="match status" value="1"/>
</dbReference>
<organism evidence="2 3">
    <name type="scientific">Croceimicrobium hydrocarbonivorans</name>
    <dbReference type="NCBI Taxonomy" id="2761580"/>
    <lineage>
        <taxon>Bacteria</taxon>
        <taxon>Pseudomonadati</taxon>
        <taxon>Bacteroidota</taxon>
        <taxon>Flavobacteriia</taxon>
        <taxon>Flavobacteriales</taxon>
        <taxon>Owenweeksiaceae</taxon>
        <taxon>Croceimicrobium</taxon>
    </lineage>
</organism>
<feature type="domain" description="DinB-like" evidence="1">
    <location>
        <begin position="13"/>
        <end position="182"/>
    </location>
</feature>
<evidence type="ECO:0000313" key="3">
    <source>
        <dbReference type="Proteomes" id="UP000516305"/>
    </source>
</evidence>
<proteinExistence type="predicted"/>
<dbReference type="EMBL" id="CP060139">
    <property type="protein sequence ID" value="QNR24425.1"/>
    <property type="molecule type" value="Genomic_DNA"/>
</dbReference>
<sequence length="188" mass="21540">MKAQEAQAHLNQLWQKAQKQLEELFYYSEEEDLKKRLDPKSWSVTEVLFHINLLNESYLKNMPNIESLADADGNRSLKRSFVGRKLEKSMALKPDGSIAKKYKTPSLSDPIAAQKRGHAAVEQVIFREIVEDLKTIKQYIDILDGKALEKSKVPTLFPILKVNAADSLFILLKHELRHIAQAKRIMQG</sequence>
<reference evidence="2 3" key="1">
    <citation type="submission" date="2020-08" db="EMBL/GenBank/DDBJ databases">
        <title>Croceimicrobium hydrocarbonivorans gen. nov., sp. nov., a novel marine bacterium isolated from a bacterial consortium that degrades polyethylene terephthalate.</title>
        <authorList>
            <person name="Liu R."/>
        </authorList>
    </citation>
    <scope>NUCLEOTIDE SEQUENCE [LARGE SCALE GENOMIC DNA]</scope>
    <source>
        <strain evidence="2 3">A20-9</strain>
    </source>
</reference>
<gene>
    <name evidence="2" type="ORF">H4K34_00880</name>
</gene>
<keyword evidence="3" id="KW-1185">Reference proteome</keyword>
<dbReference type="InterPro" id="IPR034660">
    <property type="entry name" value="DinB/YfiT-like"/>
</dbReference>
<dbReference type="RefSeq" id="WP_210758952.1">
    <property type="nucleotide sequence ID" value="NZ_CP060139.1"/>
</dbReference>
<evidence type="ECO:0000259" key="1">
    <source>
        <dbReference type="Pfam" id="PF12867"/>
    </source>
</evidence>
<dbReference type="Pfam" id="PF12867">
    <property type="entry name" value="DinB_2"/>
    <property type="match status" value="1"/>
</dbReference>
<evidence type="ECO:0000313" key="2">
    <source>
        <dbReference type="EMBL" id="QNR24425.1"/>
    </source>
</evidence>